<evidence type="ECO:0000256" key="4">
    <source>
        <dbReference type="ARBA" id="ARBA00022989"/>
    </source>
</evidence>
<keyword evidence="8" id="KW-1185">Reference proteome</keyword>
<feature type="transmembrane region" description="Helical" evidence="6">
    <location>
        <begin position="12"/>
        <end position="33"/>
    </location>
</feature>
<evidence type="ECO:0000313" key="7">
    <source>
        <dbReference type="EMBL" id="SHO51869.1"/>
    </source>
</evidence>
<dbReference type="GO" id="GO:0015920">
    <property type="term" value="P:lipopolysaccharide transport"/>
    <property type="evidence" value="ECO:0007669"/>
    <property type="project" value="TreeGrafter"/>
</dbReference>
<feature type="transmembrane region" description="Helical" evidence="6">
    <location>
        <begin position="300"/>
        <end position="316"/>
    </location>
</feature>
<dbReference type="EMBL" id="FRFE01000029">
    <property type="protein sequence ID" value="SHO51869.1"/>
    <property type="molecule type" value="Genomic_DNA"/>
</dbReference>
<evidence type="ECO:0000256" key="6">
    <source>
        <dbReference type="SAM" id="Phobius"/>
    </source>
</evidence>
<feature type="transmembrane region" description="Helical" evidence="6">
    <location>
        <begin position="61"/>
        <end position="81"/>
    </location>
</feature>
<dbReference type="Pfam" id="PF03739">
    <property type="entry name" value="LptF_LptG"/>
    <property type="match status" value="1"/>
</dbReference>
<keyword evidence="4 6" id="KW-1133">Transmembrane helix</keyword>
<dbReference type="RefSeq" id="WP_073615675.1">
    <property type="nucleotide sequence ID" value="NZ_FRFE01000029.1"/>
</dbReference>
<dbReference type="PANTHER" id="PTHR33529">
    <property type="entry name" value="SLR0882 PROTEIN-RELATED"/>
    <property type="match status" value="1"/>
</dbReference>
<evidence type="ECO:0000256" key="3">
    <source>
        <dbReference type="ARBA" id="ARBA00022692"/>
    </source>
</evidence>
<name>A0A1M7YH17_9BACT</name>
<comment type="subcellular location">
    <subcellularLocation>
        <location evidence="1">Cell membrane</location>
        <topology evidence="1">Multi-pass membrane protein</topology>
    </subcellularLocation>
</comment>
<dbReference type="Proteomes" id="UP000184603">
    <property type="component" value="Unassembled WGS sequence"/>
</dbReference>
<dbReference type="GO" id="GO:0043190">
    <property type="term" value="C:ATP-binding cassette (ABC) transporter complex"/>
    <property type="evidence" value="ECO:0007669"/>
    <property type="project" value="InterPro"/>
</dbReference>
<dbReference type="InterPro" id="IPR005495">
    <property type="entry name" value="LptG/LptF_permease"/>
</dbReference>
<feature type="transmembrane region" description="Helical" evidence="6">
    <location>
        <begin position="101"/>
        <end position="122"/>
    </location>
</feature>
<accession>A0A1M7YH17</accession>
<sequence>MRILDFYIGRSFLRHFTLIATILLTLFSLLELITQLDDVGKGSYHLSDALQFVALTFPKRLLDLMPISTLLGGLLALGMMADHGELVAMEASGVSTRRIGGTALATGMVLMVLAGILAELLVPGMEQMARNSRAQALSETDITLTRQGFWARSGERYVHVDKMLSHGLAADISLFSFDKTGNLQSFIHAENGHLGNDGSWNLTGITEKTVANNEVTTTRRQELALEFFLSADQVRVLELPPYSLSTPDLVRYIEALRQSGQNPDQYKIALWRKFTIPLTTGAMVLLSLSFVFGSTRSVSAGYRITSGTLSGIILYFSDQILIQWGMLLNLPPGITALLPVLLISGIALTRLRNVR</sequence>
<reference evidence="7 8" key="1">
    <citation type="submission" date="2016-12" db="EMBL/GenBank/DDBJ databases">
        <authorList>
            <person name="Song W.-J."/>
            <person name="Kurnit D.M."/>
        </authorList>
    </citation>
    <scope>NUCLEOTIDE SEQUENCE [LARGE SCALE GENOMIC DNA]</scope>
    <source>
        <strain evidence="7 8">DSM 18488</strain>
    </source>
</reference>
<keyword evidence="2" id="KW-1003">Cell membrane</keyword>
<dbReference type="AlphaFoldDB" id="A0A1M7YH17"/>
<keyword evidence="5 6" id="KW-0472">Membrane</keyword>
<gene>
    <name evidence="7" type="ORF">SAMN02745220_04261</name>
</gene>
<dbReference type="GO" id="GO:0055085">
    <property type="term" value="P:transmembrane transport"/>
    <property type="evidence" value="ECO:0007669"/>
    <property type="project" value="InterPro"/>
</dbReference>
<feature type="transmembrane region" description="Helical" evidence="6">
    <location>
        <begin position="274"/>
        <end position="294"/>
    </location>
</feature>
<keyword evidence="3 6" id="KW-0812">Transmembrane</keyword>
<organism evidence="7 8">
    <name type="scientific">Desulfopila aestuarii DSM 18488</name>
    <dbReference type="NCBI Taxonomy" id="1121416"/>
    <lineage>
        <taxon>Bacteria</taxon>
        <taxon>Pseudomonadati</taxon>
        <taxon>Thermodesulfobacteriota</taxon>
        <taxon>Desulfobulbia</taxon>
        <taxon>Desulfobulbales</taxon>
        <taxon>Desulfocapsaceae</taxon>
        <taxon>Desulfopila</taxon>
    </lineage>
</organism>
<dbReference type="OrthoDB" id="9783403at2"/>
<dbReference type="InterPro" id="IPR030923">
    <property type="entry name" value="LptG"/>
</dbReference>
<evidence type="ECO:0000256" key="1">
    <source>
        <dbReference type="ARBA" id="ARBA00004651"/>
    </source>
</evidence>
<proteinExistence type="predicted"/>
<protein>
    <submittedName>
        <fullName evidence="7">Lipopolysaccharide export system permease protein</fullName>
    </submittedName>
</protein>
<dbReference type="STRING" id="1121416.SAMN02745220_04261"/>
<dbReference type="NCBIfam" id="TIGR04408">
    <property type="entry name" value="LptG_lptG"/>
    <property type="match status" value="1"/>
</dbReference>
<feature type="transmembrane region" description="Helical" evidence="6">
    <location>
        <begin position="328"/>
        <end position="348"/>
    </location>
</feature>
<evidence type="ECO:0000256" key="2">
    <source>
        <dbReference type="ARBA" id="ARBA00022475"/>
    </source>
</evidence>
<dbReference type="PANTHER" id="PTHR33529:SF2">
    <property type="entry name" value="LIPOPOLYSACCHARIDE EXPORT SYSTEM PERMEASE PROTEIN LPTG"/>
    <property type="match status" value="1"/>
</dbReference>
<evidence type="ECO:0000313" key="8">
    <source>
        <dbReference type="Proteomes" id="UP000184603"/>
    </source>
</evidence>
<evidence type="ECO:0000256" key="5">
    <source>
        <dbReference type="ARBA" id="ARBA00023136"/>
    </source>
</evidence>